<dbReference type="InterPro" id="IPR004352">
    <property type="entry name" value="GH114_TIM-barrel"/>
</dbReference>
<accession>A0ABW9GHB8</accession>
<dbReference type="PANTHER" id="PTHR35273:SF2">
    <property type="entry name" value="ALPHA-GALACTOSIDASE"/>
    <property type="match status" value="1"/>
</dbReference>
<evidence type="ECO:0000256" key="1">
    <source>
        <dbReference type="SAM" id="SignalP"/>
    </source>
</evidence>
<proteinExistence type="predicted"/>
<feature type="signal peptide" evidence="1">
    <location>
        <begin position="1"/>
        <end position="21"/>
    </location>
</feature>
<protein>
    <submittedName>
        <fullName evidence="3">Endo alpha-1,4 polygalactosaminidase</fullName>
    </submittedName>
</protein>
<name>A0ABW9GHB8_9MICO</name>
<evidence type="ECO:0000259" key="2">
    <source>
        <dbReference type="Pfam" id="PF03537"/>
    </source>
</evidence>
<evidence type="ECO:0000313" key="3">
    <source>
        <dbReference type="EMBL" id="MFM2721113.1"/>
    </source>
</evidence>
<dbReference type="Proteomes" id="UP001630303">
    <property type="component" value="Unassembled WGS sequence"/>
</dbReference>
<dbReference type="RefSeq" id="WP_408905731.1">
    <property type="nucleotide sequence ID" value="NZ_JAROCE010000003.1"/>
</dbReference>
<comment type="caution">
    <text evidence="3">The sequence shown here is derived from an EMBL/GenBank/DDBJ whole genome shotgun (WGS) entry which is preliminary data.</text>
</comment>
<keyword evidence="4" id="KW-1185">Reference proteome</keyword>
<dbReference type="InterPro" id="IPR013785">
    <property type="entry name" value="Aldolase_TIM"/>
</dbReference>
<evidence type="ECO:0000313" key="4">
    <source>
        <dbReference type="Proteomes" id="UP001630303"/>
    </source>
</evidence>
<organism evidence="3 4">
    <name type="scientific">Microbacterium mcarthurae</name>
    <dbReference type="NCBI Taxonomy" id="3035918"/>
    <lineage>
        <taxon>Bacteria</taxon>
        <taxon>Bacillati</taxon>
        <taxon>Actinomycetota</taxon>
        <taxon>Actinomycetes</taxon>
        <taxon>Micrococcales</taxon>
        <taxon>Microbacteriaceae</taxon>
        <taxon>Microbacterium</taxon>
    </lineage>
</organism>
<dbReference type="PROSITE" id="PS51257">
    <property type="entry name" value="PROKAR_LIPOPROTEIN"/>
    <property type="match status" value="1"/>
</dbReference>
<dbReference type="InterPro" id="IPR017853">
    <property type="entry name" value="GH"/>
</dbReference>
<dbReference type="Pfam" id="PF03537">
    <property type="entry name" value="Glyco_hydro_114"/>
    <property type="match status" value="1"/>
</dbReference>
<dbReference type="PANTHER" id="PTHR35273">
    <property type="entry name" value="ALPHA-1,4 POLYGALACTOSAMINIDASE, PUTATIVE (AFU_ORTHOLOGUE AFUA_3G07890)-RELATED"/>
    <property type="match status" value="1"/>
</dbReference>
<sequence length="271" mass="28660">MSRVGVIVGIVVLSAVLSACAPTGAPVEDPPPLPAGTLVDYQLGQPYPPADGVGIVVRDRTAAPADGLYSICYVNAFQTQPGESDQWPEGTLLERDGEPVIDPDWPDERIVDTSTDENRRQIVRLVSAWIRGCAASGFRAVEFDNLDTFTRTDGALTIEDNLAVAEALVVVAHGAGLAAGQKNAAEFAADLRDAAGFDFAVAEECAAYGECATYTEVYGTQVIDIEYTDRLPRPFTSLCADEDTPAVTVLRDRGLSAPGAAEYAFETCAPG</sequence>
<dbReference type="Gene3D" id="3.20.20.70">
    <property type="entry name" value="Aldolase class I"/>
    <property type="match status" value="1"/>
</dbReference>
<dbReference type="EMBL" id="JAROCE010000003">
    <property type="protein sequence ID" value="MFM2721113.1"/>
    <property type="molecule type" value="Genomic_DNA"/>
</dbReference>
<dbReference type="SUPFAM" id="SSF51445">
    <property type="entry name" value="(Trans)glycosidases"/>
    <property type="match status" value="1"/>
</dbReference>
<feature type="domain" description="Glycoside-hydrolase family GH114 TIM-barrel" evidence="2">
    <location>
        <begin position="40"/>
        <end position="256"/>
    </location>
</feature>
<feature type="chain" id="PRO_5046442254" evidence="1">
    <location>
        <begin position="22"/>
        <end position="271"/>
    </location>
</feature>
<gene>
    <name evidence="3" type="ORF">P5G46_11415</name>
</gene>
<reference evidence="3 4" key="1">
    <citation type="submission" date="2023-03" db="EMBL/GenBank/DDBJ databases">
        <title>MT1 and MT2 Draft Genomes of Novel Species.</title>
        <authorList>
            <person name="Venkateswaran K."/>
        </authorList>
    </citation>
    <scope>NUCLEOTIDE SEQUENCE [LARGE SCALE GENOMIC DNA]</scope>
    <source>
        <strain evidence="3 4">IF8SW-P5</strain>
    </source>
</reference>
<keyword evidence="1" id="KW-0732">Signal</keyword>